<evidence type="ECO:0000313" key="1">
    <source>
        <dbReference type="EMBL" id="MEB3103899.1"/>
    </source>
</evidence>
<dbReference type="Proteomes" id="UP001310386">
    <property type="component" value="Unassembled WGS sequence"/>
</dbReference>
<proteinExistence type="predicted"/>
<comment type="caution">
    <text evidence="1">The sequence shown here is derived from an EMBL/GenBank/DDBJ whole genome shotgun (WGS) entry which is preliminary data.</text>
</comment>
<dbReference type="EMBL" id="JAYJLD010000057">
    <property type="protein sequence ID" value="MEB3103899.1"/>
    <property type="molecule type" value="Genomic_DNA"/>
</dbReference>
<gene>
    <name evidence="1" type="ORF">VF724_19975</name>
</gene>
<sequence length="123" mass="13006">MRQLDTLRKVVPTIVYPAPTSRTSLNRGSCSPRRQVHFAVDDVVDDAQNVLDVAGLKLAGCQLSGPLVLQLLVQAELFALAALQRVVDARCRGAAAGTDSLAVVAVAGVPVIANPLSIYFLKI</sequence>
<name>A0ABU5ZN13_9BACL</name>
<protein>
    <submittedName>
        <fullName evidence="1">Uncharacterized protein</fullName>
    </submittedName>
</protein>
<keyword evidence="2" id="KW-1185">Reference proteome</keyword>
<organism evidence="1 2">
    <name type="scientific">Ferviditalea candida</name>
    <dbReference type="NCBI Taxonomy" id="3108399"/>
    <lineage>
        <taxon>Bacteria</taxon>
        <taxon>Bacillati</taxon>
        <taxon>Bacillota</taxon>
        <taxon>Bacilli</taxon>
        <taxon>Bacillales</taxon>
        <taxon>Paenibacillaceae</taxon>
        <taxon>Ferviditalea</taxon>
    </lineage>
</organism>
<dbReference type="RefSeq" id="WP_371756024.1">
    <property type="nucleotide sequence ID" value="NZ_JAYJLD010000057.1"/>
</dbReference>
<evidence type="ECO:0000313" key="2">
    <source>
        <dbReference type="Proteomes" id="UP001310386"/>
    </source>
</evidence>
<accession>A0ABU5ZN13</accession>
<reference evidence="1" key="1">
    <citation type="submission" date="2023-12" db="EMBL/GenBank/DDBJ databases">
        <title>Fervidustalea candida gen. nov., sp. nov., a novel member of the family Paenibacillaceae isolated from a geothermal area.</title>
        <authorList>
            <person name="Li W.-J."/>
            <person name="Jiao J.-Y."/>
            <person name="Chen Y."/>
        </authorList>
    </citation>
    <scope>NUCLEOTIDE SEQUENCE</scope>
    <source>
        <strain evidence="1">SYSU GA230002</strain>
    </source>
</reference>